<comment type="caution">
    <text evidence="9">The sequence shown here is derived from an EMBL/GenBank/DDBJ whole genome shotgun (WGS) entry which is preliminary data.</text>
</comment>
<dbReference type="AlphaFoldDB" id="A0AA39F4D8"/>
<comment type="pathway">
    <text evidence="1">Protein modification; protein ubiquitination.</text>
</comment>
<dbReference type="PANTHER" id="PTHR24412">
    <property type="entry name" value="KELCH PROTEIN"/>
    <property type="match status" value="1"/>
</dbReference>
<dbReference type="SMART" id="SM00875">
    <property type="entry name" value="BACK"/>
    <property type="match status" value="1"/>
</dbReference>
<reference evidence="9" key="1">
    <citation type="journal article" date="2023" name="bioRxiv">
        <title>Scaffold-level genome assemblies of two parasitoid biocontrol wasps reveal the parthenogenesis mechanism and an associated novel virus.</title>
        <authorList>
            <person name="Inwood S."/>
            <person name="Skelly J."/>
            <person name="Guhlin J."/>
            <person name="Harrop T."/>
            <person name="Goldson S."/>
            <person name="Dearden P."/>
        </authorList>
    </citation>
    <scope>NUCLEOTIDE SEQUENCE</scope>
    <source>
        <strain evidence="9">Lincoln</strain>
        <tissue evidence="9">Whole body</tissue>
    </source>
</reference>
<dbReference type="Gene3D" id="1.25.40.420">
    <property type="match status" value="1"/>
</dbReference>
<dbReference type="Pfam" id="PF01344">
    <property type="entry name" value="Kelch_1"/>
    <property type="match status" value="2"/>
</dbReference>
<proteinExistence type="predicted"/>
<evidence type="ECO:0000256" key="4">
    <source>
        <dbReference type="ARBA" id="ARBA00022737"/>
    </source>
</evidence>
<dbReference type="SMART" id="SM00612">
    <property type="entry name" value="Kelch"/>
    <property type="match status" value="6"/>
</dbReference>
<evidence type="ECO:0000256" key="5">
    <source>
        <dbReference type="ARBA" id="ARBA00022786"/>
    </source>
</evidence>
<gene>
    <name evidence="9" type="ORF">PV327_006444</name>
</gene>
<name>A0AA39F4D8_MICHY</name>
<feature type="domain" description="BTB" evidence="8">
    <location>
        <begin position="45"/>
        <end position="112"/>
    </location>
</feature>
<dbReference type="InterPro" id="IPR030603">
    <property type="entry name" value="KLHL18_BTB/POZ"/>
</dbReference>
<dbReference type="Pfam" id="PF00651">
    <property type="entry name" value="BTB"/>
    <property type="match status" value="1"/>
</dbReference>
<dbReference type="Gene3D" id="2.120.10.80">
    <property type="entry name" value="Kelch-type beta propeller"/>
    <property type="match status" value="2"/>
</dbReference>
<keyword evidence="10" id="KW-1185">Reference proteome</keyword>
<evidence type="ECO:0000256" key="1">
    <source>
        <dbReference type="ARBA" id="ARBA00004906"/>
    </source>
</evidence>
<organism evidence="9 10">
    <name type="scientific">Microctonus hyperodae</name>
    <name type="common">Parasitoid wasp</name>
    <dbReference type="NCBI Taxonomy" id="165561"/>
    <lineage>
        <taxon>Eukaryota</taxon>
        <taxon>Metazoa</taxon>
        <taxon>Ecdysozoa</taxon>
        <taxon>Arthropoda</taxon>
        <taxon>Hexapoda</taxon>
        <taxon>Insecta</taxon>
        <taxon>Pterygota</taxon>
        <taxon>Neoptera</taxon>
        <taxon>Endopterygota</taxon>
        <taxon>Hymenoptera</taxon>
        <taxon>Apocrita</taxon>
        <taxon>Ichneumonoidea</taxon>
        <taxon>Braconidae</taxon>
        <taxon>Euphorinae</taxon>
        <taxon>Microctonus</taxon>
    </lineage>
</organism>
<evidence type="ECO:0000256" key="6">
    <source>
        <dbReference type="ARBA" id="ARBA00023203"/>
    </source>
</evidence>
<dbReference type="InterPro" id="IPR000210">
    <property type="entry name" value="BTB/POZ_dom"/>
</dbReference>
<evidence type="ECO:0000256" key="3">
    <source>
        <dbReference type="ARBA" id="ARBA00022441"/>
    </source>
</evidence>
<dbReference type="PIRSF" id="PIRSF037037">
    <property type="entry name" value="Kelch-like_protein_gigaxonin"/>
    <property type="match status" value="1"/>
</dbReference>
<dbReference type="SUPFAM" id="SSF54695">
    <property type="entry name" value="POZ domain"/>
    <property type="match status" value="1"/>
</dbReference>
<keyword evidence="3" id="KW-0880">Kelch repeat</keyword>
<dbReference type="InterPro" id="IPR015915">
    <property type="entry name" value="Kelch-typ_b-propeller"/>
</dbReference>
<comment type="function">
    <text evidence="7">Probable substrate-specific adapter of an E3 ubiquitin-protein ligase complex which mediates the ubiquitination and subsequent proteasomal degradation of target proteins. May have a role in synapse differentiation and growth.</text>
</comment>
<keyword evidence="4" id="KW-0677">Repeat</keyword>
<protein>
    <recommendedName>
        <fullName evidence="2">Kelch-like protein diablo</fullName>
    </recommendedName>
</protein>
<dbReference type="CDD" id="cd18247">
    <property type="entry name" value="BTB_POZ_KLHL18"/>
    <property type="match status" value="1"/>
</dbReference>
<dbReference type="Gene3D" id="3.30.710.10">
    <property type="entry name" value="Potassium Channel Kv1.1, Chain A"/>
    <property type="match status" value="1"/>
</dbReference>
<dbReference type="PANTHER" id="PTHR24412:SF497">
    <property type="entry name" value="KELCH-LIKE PROTEIN 18"/>
    <property type="match status" value="1"/>
</dbReference>
<evidence type="ECO:0000256" key="2">
    <source>
        <dbReference type="ARBA" id="ARBA00013699"/>
    </source>
</evidence>
<keyword evidence="6" id="KW-0009">Actin-binding</keyword>
<keyword evidence="5" id="KW-0833">Ubl conjugation pathway</keyword>
<dbReference type="GO" id="GO:0003779">
    <property type="term" value="F:actin binding"/>
    <property type="evidence" value="ECO:0007669"/>
    <property type="project" value="UniProtKB-KW"/>
</dbReference>
<sequence>MCLAEQPKVLKIDKDYDQQTVFQEPELFAQGFPIFEEIRRQGKLCDVTLKAEDQIFSAHRIVLAATIPYFHAMFLNNMAESKQKDITLQGFDAVALEALINFAYSGKIILNKYNVQSIMVGASFLQLNKVRDACADVLKVHLHPHNALGIRTFADRLSCLSLVDEATKYIHQYFHQVSLSDEFTSLPFAELRELVARDELYVVSEATVFEAVLRWVKHNKDERLQYLPKLLILVRLPLLSPEYLVDHVAKEDLIKRSHECRDLLDDAKDCHLMPERRHLLENFRFRPRICNDLVGHIFAVGGLTKYGNSLSTVEVYDPYKGTWRKSEAMTMDRSRVGVAVHQNKLYAFGGYNGVERLSTVEVYHPVLKSWKIISPMHCKRSAVGTTALNDYIYVCGGYDGVISLNTVEKYCPATDKWQMLSSMNKHRSAGGVIAFEGYIYALGGHDGLSIFDSVERYDPQTGVWTTVKSMLSRRCRLGVATLYGKLYVCGGYDGSTFLQSVEVYDPQKDTWEYVAPMNMMRSRAALVANMGKLWAIGGYDGVSNLSAVEVYDPRTNSWTFSTPMCAHEGGVGVGVIPNPYC</sequence>
<dbReference type="InterPro" id="IPR006652">
    <property type="entry name" value="Kelch_1"/>
</dbReference>
<evidence type="ECO:0000259" key="8">
    <source>
        <dbReference type="PROSITE" id="PS50097"/>
    </source>
</evidence>
<dbReference type="SUPFAM" id="SSF117281">
    <property type="entry name" value="Kelch motif"/>
    <property type="match status" value="2"/>
</dbReference>
<dbReference type="SMART" id="SM00225">
    <property type="entry name" value="BTB"/>
    <property type="match status" value="1"/>
</dbReference>
<dbReference type="InterPro" id="IPR017096">
    <property type="entry name" value="BTB-kelch_protein"/>
</dbReference>
<accession>A0AA39F4D8</accession>
<dbReference type="Pfam" id="PF07707">
    <property type="entry name" value="BACK"/>
    <property type="match status" value="1"/>
</dbReference>
<dbReference type="Proteomes" id="UP001168972">
    <property type="component" value="Unassembled WGS sequence"/>
</dbReference>
<dbReference type="InterPro" id="IPR011333">
    <property type="entry name" value="SKP1/BTB/POZ_sf"/>
</dbReference>
<reference evidence="9" key="2">
    <citation type="submission" date="2023-03" db="EMBL/GenBank/DDBJ databases">
        <authorList>
            <person name="Inwood S.N."/>
            <person name="Skelly J.G."/>
            <person name="Guhlin J."/>
            <person name="Harrop T.W.R."/>
            <person name="Goldson S.G."/>
            <person name="Dearden P.K."/>
        </authorList>
    </citation>
    <scope>NUCLEOTIDE SEQUENCE</scope>
    <source>
        <strain evidence="9">Lincoln</strain>
        <tissue evidence="9">Whole body</tissue>
    </source>
</reference>
<evidence type="ECO:0000256" key="7">
    <source>
        <dbReference type="ARBA" id="ARBA00043912"/>
    </source>
</evidence>
<dbReference type="FunFam" id="1.25.40.420:FF:000001">
    <property type="entry name" value="Kelch-like family member 12"/>
    <property type="match status" value="1"/>
</dbReference>
<evidence type="ECO:0000313" key="10">
    <source>
        <dbReference type="Proteomes" id="UP001168972"/>
    </source>
</evidence>
<evidence type="ECO:0000313" key="9">
    <source>
        <dbReference type="EMBL" id="KAK0162688.1"/>
    </source>
</evidence>
<dbReference type="PROSITE" id="PS50097">
    <property type="entry name" value="BTB"/>
    <property type="match status" value="1"/>
</dbReference>
<dbReference type="Pfam" id="PF24681">
    <property type="entry name" value="Kelch_KLHDC2_KLHL20_DRC7"/>
    <property type="match status" value="1"/>
</dbReference>
<dbReference type="InterPro" id="IPR011705">
    <property type="entry name" value="BACK"/>
</dbReference>
<dbReference type="EMBL" id="JAQQBR010001833">
    <property type="protein sequence ID" value="KAK0162688.1"/>
    <property type="molecule type" value="Genomic_DNA"/>
</dbReference>